<dbReference type="OrthoDB" id="3058140at2759"/>
<dbReference type="AlphaFoldDB" id="A0A8H5F5D7"/>
<keyword evidence="4" id="KW-1185">Reference proteome</keyword>
<evidence type="ECO:0000313" key="4">
    <source>
        <dbReference type="Proteomes" id="UP000567179"/>
    </source>
</evidence>
<feature type="signal peptide" evidence="2">
    <location>
        <begin position="1"/>
        <end position="28"/>
    </location>
</feature>
<keyword evidence="2" id="KW-0732">Signal</keyword>
<feature type="region of interest" description="Disordered" evidence="1">
    <location>
        <begin position="93"/>
        <end position="124"/>
    </location>
</feature>
<gene>
    <name evidence="3" type="ORF">D9619_011214</name>
</gene>
<reference evidence="3 4" key="1">
    <citation type="journal article" date="2020" name="ISME J.">
        <title>Uncovering the hidden diversity of litter-decomposition mechanisms in mushroom-forming fungi.</title>
        <authorList>
            <person name="Floudas D."/>
            <person name="Bentzer J."/>
            <person name="Ahren D."/>
            <person name="Johansson T."/>
            <person name="Persson P."/>
            <person name="Tunlid A."/>
        </authorList>
    </citation>
    <scope>NUCLEOTIDE SEQUENCE [LARGE SCALE GENOMIC DNA]</scope>
    <source>
        <strain evidence="3 4">CBS 101986</strain>
    </source>
</reference>
<name>A0A8H5F5D7_9AGAR</name>
<protein>
    <submittedName>
        <fullName evidence="3">Uncharacterized protein</fullName>
    </submittedName>
</protein>
<accession>A0A8H5F5D7</accession>
<evidence type="ECO:0000313" key="3">
    <source>
        <dbReference type="EMBL" id="KAF5324281.1"/>
    </source>
</evidence>
<organism evidence="3 4">
    <name type="scientific">Psilocybe cf. subviscida</name>
    <dbReference type="NCBI Taxonomy" id="2480587"/>
    <lineage>
        <taxon>Eukaryota</taxon>
        <taxon>Fungi</taxon>
        <taxon>Dikarya</taxon>
        <taxon>Basidiomycota</taxon>
        <taxon>Agaricomycotina</taxon>
        <taxon>Agaricomycetes</taxon>
        <taxon>Agaricomycetidae</taxon>
        <taxon>Agaricales</taxon>
        <taxon>Agaricineae</taxon>
        <taxon>Strophariaceae</taxon>
        <taxon>Psilocybe</taxon>
    </lineage>
</organism>
<dbReference type="EMBL" id="JAACJJ010000016">
    <property type="protein sequence ID" value="KAF5324281.1"/>
    <property type="molecule type" value="Genomic_DNA"/>
</dbReference>
<evidence type="ECO:0000256" key="1">
    <source>
        <dbReference type="SAM" id="MobiDB-lite"/>
    </source>
</evidence>
<feature type="chain" id="PRO_5034362163" evidence="2">
    <location>
        <begin position="29"/>
        <end position="278"/>
    </location>
</feature>
<proteinExistence type="predicted"/>
<dbReference type="Proteomes" id="UP000567179">
    <property type="component" value="Unassembled WGS sequence"/>
</dbReference>
<sequence length="278" mass="29606">MTSRAGLATRIALCAVLLFSALTLSAQAAPVPTHTSSIQIPPVTAPVPNAHFTSHDPEELVHLQLHSHLGSAPARGAIHVQDVHDSVHELVRRKGGGHGHAAPASHPASHPAPAQHAAAPAHHHESVAAKIRGAFHKVGEGIKHAAQKVGHFVKTTGAKIAKVGLKIVATAQKIASKAVGWLPGIGKPLGKIMEGESKGLNKASDAIHAHIGGKLGQAMHRMDKAQKVVGYIPRSYIPETFEERDFDDFEEFVERGFAELDSENIAERGMDDEEVFMF</sequence>
<feature type="compositionally biased region" description="Low complexity" evidence="1">
    <location>
        <begin position="100"/>
        <end position="120"/>
    </location>
</feature>
<evidence type="ECO:0000256" key="2">
    <source>
        <dbReference type="SAM" id="SignalP"/>
    </source>
</evidence>
<comment type="caution">
    <text evidence="3">The sequence shown here is derived from an EMBL/GenBank/DDBJ whole genome shotgun (WGS) entry which is preliminary data.</text>
</comment>